<feature type="transmembrane region" description="Helical" evidence="5">
    <location>
        <begin position="200"/>
        <end position="218"/>
    </location>
</feature>
<protein>
    <submittedName>
        <fullName evidence="7">ABC transporter permease</fullName>
    </submittedName>
</protein>
<feature type="transmembrane region" description="Helical" evidence="5">
    <location>
        <begin position="12"/>
        <end position="31"/>
    </location>
</feature>
<dbReference type="Proteomes" id="UP001501319">
    <property type="component" value="Unassembled WGS sequence"/>
</dbReference>
<keyword evidence="5" id="KW-0813">Transport</keyword>
<comment type="similarity">
    <text evidence="5">Belongs to the binding-protein-dependent transport system permease family.</text>
</comment>
<evidence type="ECO:0000256" key="4">
    <source>
        <dbReference type="ARBA" id="ARBA00023136"/>
    </source>
</evidence>
<keyword evidence="3 5" id="KW-1133">Transmembrane helix</keyword>
<dbReference type="Pfam" id="PF00528">
    <property type="entry name" value="BPD_transp_1"/>
    <property type="match status" value="1"/>
</dbReference>
<dbReference type="SUPFAM" id="SSF161098">
    <property type="entry name" value="MetI-like"/>
    <property type="match status" value="1"/>
</dbReference>
<evidence type="ECO:0000313" key="7">
    <source>
        <dbReference type="EMBL" id="GAA1645952.1"/>
    </source>
</evidence>
<dbReference type="PANTHER" id="PTHR43376:SF1">
    <property type="entry name" value="OLIGOPEPTIDE TRANSPORT SYSTEM PERMEASE PROTEIN"/>
    <property type="match status" value="1"/>
</dbReference>
<evidence type="ECO:0000256" key="1">
    <source>
        <dbReference type="ARBA" id="ARBA00004141"/>
    </source>
</evidence>
<comment type="subcellular location">
    <subcellularLocation>
        <location evidence="5">Cell membrane</location>
        <topology evidence="5">Multi-pass membrane protein</topology>
    </subcellularLocation>
    <subcellularLocation>
        <location evidence="1">Membrane</location>
        <topology evidence="1">Multi-pass membrane protein</topology>
    </subcellularLocation>
</comment>
<accession>A0ABN2FGK4</accession>
<organism evidence="7 8">
    <name type="scientific">Kribbella alba</name>
    <dbReference type="NCBI Taxonomy" id="190197"/>
    <lineage>
        <taxon>Bacteria</taxon>
        <taxon>Bacillati</taxon>
        <taxon>Actinomycetota</taxon>
        <taxon>Actinomycetes</taxon>
        <taxon>Propionibacteriales</taxon>
        <taxon>Kribbellaceae</taxon>
        <taxon>Kribbella</taxon>
    </lineage>
</organism>
<feature type="transmembrane region" description="Helical" evidence="5">
    <location>
        <begin position="300"/>
        <end position="326"/>
    </location>
</feature>
<dbReference type="CDD" id="cd06261">
    <property type="entry name" value="TM_PBP2"/>
    <property type="match status" value="1"/>
</dbReference>
<gene>
    <name evidence="7" type="ORF">GCM10009744_41090</name>
</gene>
<proteinExistence type="inferred from homology"/>
<evidence type="ECO:0000313" key="8">
    <source>
        <dbReference type="Proteomes" id="UP001501319"/>
    </source>
</evidence>
<dbReference type="Gene3D" id="1.10.3720.10">
    <property type="entry name" value="MetI-like"/>
    <property type="match status" value="1"/>
</dbReference>
<dbReference type="EMBL" id="BAAANE010000007">
    <property type="protein sequence ID" value="GAA1645952.1"/>
    <property type="molecule type" value="Genomic_DNA"/>
</dbReference>
<name>A0ABN2FGK4_9ACTN</name>
<feature type="transmembrane region" description="Helical" evidence="5">
    <location>
        <begin position="145"/>
        <end position="168"/>
    </location>
</feature>
<comment type="caution">
    <text evidence="7">The sequence shown here is derived from an EMBL/GenBank/DDBJ whole genome shotgun (WGS) entry which is preliminary data.</text>
</comment>
<reference evidence="7 8" key="1">
    <citation type="journal article" date="2019" name="Int. J. Syst. Evol. Microbiol.">
        <title>The Global Catalogue of Microorganisms (GCM) 10K type strain sequencing project: providing services to taxonomists for standard genome sequencing and annotation.</title>
        <authorList>
            <consortium name="The Broad Institute Genomics Platform"/>
            <consortium name="The Broad Institute Genome Sequencing Center for Infectious Disease"/>
            <person name="Wu L."/>
            <person name="Ma J."/>
        </authorList>
    </citation>
    <scope>NUCLEOTIDE SEQUENCE [LARGE SCALE GENOMIC DNA]</scope>
    <source>
        <strain evidence="7 8">JCM 14306</strain>
    </source>
</reference>
<dbReference type="PANTHER" id="PTHR43376">
    <property type="entry name" value="OLIGOPEPTIDE TRANSPORT SYSTEM PERMEASE PROTEIN"/>
    <property type="match status" value="1"/>
</dbReference>
<dbReference type="InterPro" id="IPR035906">
    <property type="entry name" value="MetI-like_sf"/>
</dbReference>
<feature type="domain" description="ABC transmembrane type-1" evidence="6">
    <location>
        <begin position="106"/>
        <end position="319"/>
    </location>
</feature>
<keyword evidence="4 5" id="KW-0472">Membrane</keyword>
<evidence type="ECO:0000256" key="5">
    <source>
        <dbReference type="RuleBase" id="RU363032"/>
    </source>
</evidence>
<evidence type="ECO:0000256" key="2">
    <source>
        <dbReference type="ARBA" id="ARBA00022692"/>
    </source>
</evidence>
<evidence type="ECO:0000259" key="6">
    <source>
        <dbReference type="PROSITE" id="PS50928"/>
    </source>
</evidence>
<evidence type="ECO:0000256" key="3">
    <source>
        <dbReference type="ARBA" id="ARBA00022989"/>
    </source>
</evidence>
<keyword evidence="2 5" id="KW-0812">Transmembrane</keyword>
<feature type="transmembrane region" description="Helical" evidence="5">
    <location>
        <begin position="254"/>
        <end position="280"/>
    </location>
</feature>
<dbReference type="InterPro" id="IPR000515">
    <property type="entry name" value="MetI-like"/>
</dbReference>
<dbReference type="PROSITE" id="PS50928">
    <property type="entry name" value="ABC_TM1"/>
    <property type="match status" value="1"/>
</dbReference>
<feature type="transmembrane region" description="Helical" evidence="5">
    <location>
        <begin position="108"/>
        <end position="133"/>
    </location>
</feature>
<keyword evidence="8" id="KW-1185">Reference proteome</keyword>
<sequence>MVVRYLIRRLGFFVVTLWAAMTLNFFIPRLMPGSPEEALRERFSKGGSVVSPEQLRTVLAEFGFDPGKNIVLQYFEYLNAMVTGHWGVSIGSSLGVPVTTLIGDALPWTLGLVGIATVLAFVLGTLIGTIAGWRRGGLIDGIVPPVFIVTSALPYFWVALLLISFFAIGNNPILPNDFNYEQGLTPGFNTEFILSVLKHGILPASTILITAVGGWILTMRNNMLTTLAEDYVRMARAKGIPDRKIMFGYAGRNAFLPNLSGFAMSLGFVISGTILVEYVFNYPGLGYMFYNATVSTDYPLLQALFLLVTLAVLICVLLCDFAVFLLDPRARTKG</sequence>